<dbReference type="Proteomes" id="UP001181622">
    <property type="component" value="Unassembled WGS sequence"/>
</dbReference>
<reference evidence="2" key="1">
    <citation type="submission" date="2020-10" db="EMBL/GenBank/DDBJ databases">
        <authorList>
            <person name="Abbas A."/>
            <person name="Razzaq R."/>
            <person name="Waqas M."/>
            <person name="Abbas N."/>
            <person name="Nielsen T.K."/>
            <person name="Hansen L.H."/>
            <person name="Hussain S."/>
            <person name="Shahid M."/>
        </authorList>
    </citation>
    <scope>NUCLEOTIDE SEQUENCE</scope>
    <source>
        <strain evidence="2">S14</strain>
    </source>
</reference>
<keyword evidence="3" id="KW-1185">Reference proteome</keyword>
<organism evidence="2 3">
    <name type="scientific">Chelatococcus sambhunathii</name>
    <dbReference type="NCBI Taxonomy" id="363953"/>
    <lineage>
        <taxon>Bacteria</taxon>
        <taxon>Pseudomonadati</taxon>
        <taxon>Pseudomonadota</taxon>
        <taxon>Alphaproteobacteria</taxon>
        <taxon>Hyphomicrobiales</taxon>
        <taxon>Chelatococcaceae</taxon>
        <taxon>Chelatococcus</taxon>
    </lineage>
</organism>
<gene>
    <name evidence="2" type="ORF">IHQ68_17355</name>
</gene>
<evidence type="ECO:0000313" key="3">
    <source>
        <dbReference type="Proteomes" id="UP001181622"/>
    </source>
</evidence>
<evidence type="ECO:0008006" key="4">
    <source>
        <dbReference type="Google" id="ProtNLM"/>
    </source>
</evidence>
<sequence length="179" mass="18987">MTTYRFHVPAAVAFALALLGATPERLAAQEPMRAPPGQGESGPVVVVAPQTGQAADVGDKDIKEREQELDRARAAARAADPRLQGLEKAREAARKAQDQNGAKDCLSAKEARGAILAKKAVTLSQALRAARDAWDGEVIDYKLCTFDGVLAYDLTLLNGDGRVARVRVGAADGKLVNVR</sequence>
<evidence type="ECO:0000256" key="1">
    <source>
        <dbReference type="SAM" id="SignalP"/>
    </source>
</evidence>
<dbReference type="EMBL" id="JADBEO010000049">
    <property type="protein sequence ID" value="MDR4308389.1"/>
    <property type="molecule type" value="Genomic_DNA"/>
</dbReference>
<protein>
    <recommendedName>
        <fullName evidence="4">Peptidase propeptide and YPEB domain</fullName>
    </recommendedName>
</protein>
<proteinExistence type="predicted"/>
<accession>A0ABU1DKA2</accession>
<dbReference type="RefSeq" id="WP_309394106.1">
    <property type="nucleotide sequence ID" value="NZ_JADBEO010000049.1"/>
</dbReference>
<dbReference type="Gene3D" id="3.10.450.40">
    <property type="match status" value="1"/>
</dbReference>
<feature type="signal peptide" evidence="1">
    <location>
        <begin position="1"/>
        <end position="27"/>
    </location>
</feature>
<feature type="chain" id="PRO_5046273940" description="Peptidase propeptide and YPEB domain" evidence="1">
    <location>
        <begin position="28"/>
        <end position="179"/>
    </location>
</feature>
<name>A0ABU1DKA2_9HYPH</name>
<keyword evidence="1" id="KW-0732">Signal</keyword>
<comment type="caution">
    <text evidence="2">The sequence shown here is derived from an EMBL/GenBank/DDBJ whole genome shotgun (WGS) entry which is preliminary data.</text>
</comment>
<evidence type="ECO:0000313" key="2">
    <source>
        <dbReference type="EMBL" id="MDR4308389.1"/>
    </source>
</evidence>